<keyword evidence="3" id="KW-0663">Pyridoxal phosphate</keyword>
<dbReference type="InterPro" id="IPR015422">
    <property type="entry name" value="PyrdxlP-dep_Trfase_small"/>
</dbReference>
<evidence type="ECO:0000256" key="2">
    <source>
        <dbReference type="ARBA" id="ARBA00012134"/>
    </source>
</evidence>
<dbReference type="FunFam" id="3.90.1150.10:FF:000007">
    <property type="entry name" value="Glycine dehydrogenase (decarboxylating), mitochondrial"/>
    <property type="match status" value="1"/>
</dbReference>
<dbReference type="PANTHER" id="PTHR11773:SF1">
    <property type="entry name" value="GLYCINE DEHYDROGENASE (DECARBOXYLATING), MITOCHONDRIAL"/>
    <property type="match status" value="1"/>
</dbReference>
<keyword evidence="4" id="KW-0560">Oxidoreductase</keyword>
<dbReference type="GO" id="GO:0019464">
    <property type="term" value="P:glycine decarboxylation via glycine cleavage system"/>
    <property type="evidence" value="ECO:0007669"/>
    <property type="project" value="TreeGrafter"/>
</dbReference>
<dbReference type="Proteomes" id="UP000677054">
    <property type="component" value="Unassembled WGS sequence"/>
</dbReference>
<dbReference type="EC" id="1.4.4.2" evidence="2"/>
<dbReference type="GO" id="GO:0004375">
    <property type="term" value="F:glycine dehydrogenase (decarboxylating) activity"/>
    <property type="evidence" value="ECO:0007669"/>
    <property type="project" value="UniProtKB-EC"/>
</dbReference>
<dbReference type="InterPro" id="IPR015424">
    <property type="entry name" value="PyrdxlP-dep_Trfase"/>
</dbReference>
<name>A0A7R9FQX9_9CRUS</name>
<sequence>SCKVYVLYSSIWLTTSWVTEASRLHRGRLLKRQVIKTKAELLGIKIEEGDALTHSFNENYFGVLVQNPRLNGDLKDYTYKFTELKAKGIYTAVVADIMSLTLVKSPGEMGADCAIGSSQRFGVPIGFGGPYAAFFATTEEFKRSIPGRIIGVSKDRRGKNALRMALQTREQHIRREKATSNICTAQALLSNMAAMYAIYHGPENLKAIAKKIHSQASAVKTVASELGIEVTNQSAIFDTISFSVKDSAKLKAIAERNEINFYFEGEIVRISIHENTSQKDLHRIIQVLEEFTGKKATSSYSEVNIDSLFARESQILTHPIFNTHHTETKMMRYIKSLEDKDLSLTKSMIPLGSCTMKLNAATELMPLSWEYFSSIHPFPNSGAQGEYAGLMVIRDYQKSLGQGHRNICIIPSSAHGTNPASAVLAGLHVVVSPADENGNINLADLKAKAEEHKDNLCALMVTYPSTHGIFEESIMEVCKIIHDNGGQVYMDGANMNAQVGITSPGFIGADVCHLNLHKTFAIPHGGGGPGVGPICVASHLAPFLPTHPVVKTGGEQASQTISAAPYGSASICLISYAYIKMLGSEGLRQATEYAILNANYIKTKLEKHYEILYTGDHGRVAHELIVDFRPFKHTLNVEVEDVAKRLMDYGLHAPTVSFPVAGTLMIEPTESEDKKELDRLIDALIAIRGEIADIENGVYPKDNNPLKNAPHTAEEALCDEWKFPYTREKALYPVEGMKNGKFWVSVSKVDSSYGDRNLILMRTDLSYSSIVQHEHFVEIELIKN</sequence>
<feature type="domain" description="Glycine dehydrogenase C-terminal" evidence="7">
    <location>
        <begin position="590"/>
        <end position="711"/>
    </location>
</feature>
<dbReference type="FunFam" id="3.40.640.10:FF:000224">
    <property type="entry name" value="Probable glycine dehydrogenase (decarboxylating) subunit 2"/>
    <property type="match status" value="1"/>
</dbReference>
<dbReference type="InterPro" id="IPR049315">
    <property type="entry name" value="GDC-P_N"/>
</dbReference>
<evidence type="ECO:0000313" key="8">
    <source>
        <dbReference type="EMBL" id="CAD7251776.1"/>
    </source>
</evidence>
<dbReference type="InterPro" id="IPR015421">
    <property type="entry name" value="PyrdxlP-dep_Trfase_major"/>
</dbReference>
<evidence type="ECO:0000259" key="7">
    <source>
        <dbReference type="Pfam" id="PF21478"/>
    </source>
</evidence>
<feature type="non-terminal residue" evidence="8">
    <location>
        <position position="784"/>
    </location>
</feature>
<dbReference type="PANTHER" id="PTHR11773">
    <property type="entry name" value="GLYCINE DEHYDROGENASE, DECARBOXYLATING"/>
    <property type="match status" value="1"/>
</dbReference>
<comment type="cofactor">
    <cofactor evidence="1">
        <name>pyridoxal 5'-phosphate</name>
        <dbReference type="ChEBI" id="CHEBI:597326"/>
    </cofactor>
</comment>
<keyword evidence="9" id="KW-1185">Reference proteome</keyword>
<evidence type="ECO:0000256" key="5">
    <source>
        <dbReference type="ARBA" id="ARBA00049026"/>
    </source>
</evidence>
<dbReference type="EMBL" id="LR903337">
    <property type="protein sequence ID" value="CAD7251776.1"/>
    <property type="molecule type" value="Genomic_DNA"/>
</dbReference>
<comment type="catalytic activity">
    <reaction evidence="5">
        <text>N(6)-[(R)-lipoyl]-L-lysyl-[glycine-cleavage complex H protein] + glycine + H(+) = N(6)-[(R)-S(8)-aminomethyldihydrolipoyl]-L-lysyl-[glycine-cleavage complex H protein] + CO2</text>
        <dbReference type="Rhea" id="RHEA:24304"/>
        <dbReference type="Rhea" id="RHEA-COMP:10494"/>
        <dbReference type="Rhea" id="RHEA-COMP:10495"/>
        <dbReference type="ChEBI" id="CHEBI:15378"/>
        <dbReference type="ChEBI" id="CHEBI:16526"/>
        <dbReference type="ChEBI" id="CHEBI:57305"/>
        <dbReference type="ChEBI" id="CHEBI:83099"/>
        <dbReference type="ChEBI" id="CHEBI:83143"/>
        <dbReference type="EC" id="1.4.4.2"/>
    </reaction>
</comment>
<dbReference type="InterPro" id="IPR020581">
    <property type="entry name" value="GDC_P"/>
</dbReference>
<dbReference type="Pfam" id="PF21478">
    <property type="entry name" value="GcvP2_C"/>
    <property type="match status" value="1"/>
</dbReference>
<evidence type="ECO:0000256" key="4">
    <source>
        <dbReference type="ARBA" id="ARBA00023002"/>
    </source>
</evidence>
<accession>A0A7R9FQX9</accession>
<feature type="domain" description="Glycine cleavage system P-protein N-terminal" evidence="6">
    <location>
        <begin position="31"/>
        <end position="288"/>
    </location>
</feature>
<feature type="non-terminal residue" evidence="8">
    <location>
        <position position="1"/>
    </location>
</feature>
<dbReference type="GO" id="GO:0005829">
    <property type="term" value="C:cytosol"/>
    <property type="evidence" value="ECO:0007669"/>
    <property type="project" value="TreeGrafter"/>
</dbReference>
<dbReference type="SUPFAM" id="SSF53383">
    <property type="entry name" value="PLP-dependent transferases"/>
    <property type="match status" value="2"/>
</dbReference>
<dbReference type="GO" id="GO:0030170">
    <property type="term" value="F:pyridoxal phosphate binding"/>
    <property type="evidence" value="ECO:0007669"/>
    <property type="project" value="TreeGrafter"/>
</dbReference>
<evidence type="ECO:0000259" key="6">
    <source>
        <dbReference type="Pfam" id="PF02347"/>
    </source>
</evidence>
<dbReference type="OrthoDB" id="6537869at2759"/>
<dbReference type="AlphaFoldDB" id="A0A7R9FQX9"/>
<evidence type="ECO:0000313" key="9">
    <source>
        <dbReference type="Proteomes" id="UP000677054"/>
    </source>
</evidence>
<protein>
    <recommendedName>
        <fullName evidence="2">glycine dehydrogenase (aminomethyl-transferring)</fullName>
        <ecNumber evidence="2">1.4.4.2</ecNumber>
    </recommendedName>
</protein>
<reference evidence="8" key="1">
    <citation type="submission" date="2020-11" db="EMBL/GenBank/DDBJ databases">
        <authorList>
            <person name="Tran Van P."/>
        </authorList>
    </citation>
    <scope>NUCLEOTIDE SEQUENCE</scope>
</reference>
<evidence type="ECO:0000256" key="1">
    <source>
        <dbReference type="ARBA" id="ARBA00001933"/>
    </source>
</evidence>
<dbReference type="EMBL" id="CAJPEV010003820">
    <property type="protein sequence ID" value="CAG0900600.1"/>
    <property type="molecule type" value="Genomic_DNA"/>
</dbReference>
<dbReference type="GO" id="GO:0005960">
    <property type="term" value="C:glycine cleavage complex"/>
    <property type="evidence" value="ECO:0007669"/>
    <property type="project" value="TreeGrafter"/>
</dbReference>
<dbReference type="Pfam" id="PF02347">
    <property type="entry name" value="GDC-P"/>
    <property type="match status" value="1"/>
</dbReference>
<gene>
    <name evidence="8" type="ORF">DSTB1V02_LOCUS11538</name>
</gene>
<dbReference type="GO" id="GO:0016594">
    <property type="term" value="F:glycine binding"/>
    <property type="evidence" value="ECO:0007669"/>
    <property type="project" value="TreeGrafter"/>
</dbReference>
<organism evidence="8">
    <name type="scientific">Darwinula stevensoni</name>
    <dbReference type="NCBI Taxonomy" id="69355"/>
    <lineage>
        <taxon>Eukaryota</taxon>
        <taxon>Metazoa</taxon>
        <taxon>Ecdysozoa</taxon>
        <taxon>Arthropoda</taxon>
        <taxon>Crustacea</taxon>
        <taxon>Oligostraca</taxon>
        <taxon>Ostracoda</taxon>
        <taxon>Podocopa</taxon>
        <taxon>Podocopida</taxon>
        <taxon>Darwinulocopina</taxon>
        <taxon>Darwinuloidea</taxon>
        <taxon>Darwinulidae</taxon>
        <taxon>Darwinula</taxon>
    </lineage>
</organism>
<dbReference type="InterPro" id="IPR049316">
    <property type="entry name" value="GDC-P_C"/>
</dbReference>
<dbReference type="Gene3D" id="3.40.640.10">
    <property type="entry name" value="Type I PLP-dependent aspartate aminotransferase-like (Major domain)"/>
    <property type="match status" value="2"/>
</dbReference>
<proteinExistence type="predicted"/>
<dbReference type="Gene3D" id="3.90.1150.10">
    <property type="entry name" value="Aspartate Aminotransferase, domain 1"/>
    <property type="match status" value="1"/>
</dbReference>
<evidence type="ECO:0000256" key="3">
    <source>
        <dbReference type="ARBA" id="ARBA00022898"/>
    </source>
</evidence>